<feature type="compositionally biased region" description="Basic and acidic residues" evidence="1">
    <location>
        <begin position="73"/>
        <end position="85"/>
    </location>
</feature>
<evidence type="ECO:0000256" key="1">
    <source>
        <dbReference type="SAM" id="MobiDB-lite"/>
    </source>
</evidence>
<protein>
    <recommendedName>
        <fullName evidence="2">Transposase IS66 central domain-containing protein</fullName>
    </recommendedName>
</protein>
<feature type="compositionally biased region" description="Basic residues" evidence="1">
    <location>
        <begin position="86"/>
        <end position="97"/>
    </location>
</feature>
<feature type="domain" description="Transposase IS66 central" evidence="2">
    <location>
        <begin position="167"/>
        <end position="428"/>
    </location>
</feature>
<feature type="region of interest" description="Disordered" evidence="1">
    <location>
        <begin position="60"/>
        <end position="97"/>
    </location>
</feature>
<proteinExistence type="predicted"/>
<sequence>MATSIPKEIITLDPKGIDFGDSEAVKALILKLLNIIESQAQFSEELQNENQSLKGEINRLKGEKGKPKFPPKIAEKEDDIPSQKAERKKNWRKSAKKSRIKIDRTEYRRVNRKILPPDAENKGYRSVVVQNIKFTTDNVEYKLERFYSHAENKLYEAELPEGVHGEFEDDLKAFVVYLYYACRVTENKIRRILEETGIVISAGEISNILTQEKKEELTREHEEILKAGLDSSSYFHTDDTGLKHKGKKHHIHEICNELFSAFFITPKKDRATIKGILGLEKDEKTDKIMISDDARQYLGIAVYHALCWMHEIRLYKKLNPHIDYHRIQLLAFLTRVWAFYDLLDRFRGNPDEEEKERLETEFDELFSTETGYEELDKRIALTKEKKEELLLVLRFPEIPLHNNPAELALREPVVKRKISNGTRSEDGKAAWENLMSVQDTCRKQGVGFFDYIKDIFTGKHAMTRLAHLISQNASLKPTFY</sequence>
<dbReference type="InterPro" id="IPR052344">
    <property type="entry name" value="Transposase-related"/>
</dbReference>
<dbReference type="PANTHER" id="PTHR33678:SF2">
    <property type="match status" value="1"/>
</dbReference>
<gene>
    <name evidence="3" type="ORF">KPNLKIIH_00038</name>
</gene>
<name>A0A7G9YXW1_9EURY</name>
<dbReference type="InterPro" id="IPR004291">
    <property type="entry name" value="Transposase_IS66_central"/>
</dbReference>
<organism evidence="3">
    <name type="scientific">Candidatus Methanophagaceae archaeon ANME-1 ERB6</name>
    <dbReference type="NCBI Taxonomy" id="2759912"/>
    <lineage>
        <taxon>Archaea</taxon>
        <taxon>Methanobacteriati</taxon>
        <taxon>Methanobacteriota</taxon>
        <taxon>Stenosarchaea group</taxon>
        <taxon>Methanomicrobia</taxon>
        <taxon>Candidatus Methanophagales</taxon>
        <taxon>Candidatus Methanophagaceae</taxon>
    </lineage>
</organism>
<dbReference type="PANTHER" id="PTHR33678">
    <property type="entry name" value="BLL1576 PROTEIN"/>
    <property type="match status" value="1"/>
</dbReference>
<evidence type="ECO:0000313" key="3">
    <source>
        <dbReference type="EMBL" id="QNO52845.1"/>
    </source>
</evidence>
<dbReference type="EMBL" id="MT631522">
    <property type="protein sequence ID" value="QNO52845.1"/>
    <property type="molecule type" value="Genomic_DNA"/>
</dbReference>
<accession>A0A7G9YXW1</accession>
<dbReference type="AlphaFoldDB" id="A0A7G9YXW1"/>
<evidence type="ECO:0000259" key="2">
    <source>
        <dbReference type="Pfam" id="PF03050"/>
    </source>
</evidence>
<dbReference type="Pfam" id="PF03050">
    <property type="entry name" value="DDE_Tnp_IS66"/>
    <property type="match status" value="1"/>
</dbReference>
<reference evidence="3" key="1">
    <citation type="submission" date="2020-06" db="EMBL/GenBank/DDBJ databases">
        <title>Unique genomic features of the anaerobic methanotrophic archaea.</title>
        <authorList>
            <person name="Chadwick G.L."/>
            <person name="Skennerton C.T."/>
            <person name="Laso-Perez R."/>
            <person name="Leu A.O."/>
            <person name="Speth D.R."/>
            <person name="Yu H."/>
            <person name="Morgan-Lang C."/>
            <person name="Hatzenpichler R."/>
            <person name="Goudeau D."/>
            <person name="Malmstrom R."/>
            <person name="Brazelton W.J."/>
            <person name="Woyke T."/>
            <person name="Hallam S.J."/>
            <person name="Tyson G.W."/>
            <person name="Wegener G."/>
            <person name="Boetius A."/>
            <person name="Orphan V."/>
        </authorList>
    </citation>
    <scope>NUCLEOTIDE SEQUENCE</scope>
</reference>